<comment type="caution">
    <text evidence="1">The sequence shown here is derived from an EMBL/GenBank/DDBJ whole genome shotgun (WGS) entry which is preliminary data.</text>
</comment>
<name>A0A936TFL8_9ACTN</name>
<sequence length="178" mass="19933">MSLWSEWTPLLLAGPPVLCWLVGQLGGWDWCKRTFPASAGHYAYTGELFVRFALLPDANLGKPADGERIIRVPLRHPRRELRLSTAKRGPSGAPVLRQAARWRRAGTSPIAAEFGQRSRPVEAYLFDAGQSDASYVFPDSHFPSQAAVLRDRFGRRVVLNIHPSGRERRSWTLTATAR</sequence>
<dbReference type="EMBL" id="JADJZA010000005">
    <property type="protein sequence ID" value="MBK9296745.1"/>
    <property type="molecule type" value="Genomic_DNA"/>
</dbReference>
<evidence type="ECO:0000313" key="1">
    <source>
        <dbReference type="EMBL" id="MBK9296745.1"/>
    </source>
</evidence>
<organism evidence="1 2">
    <name type="scientific">Candidatus Neomicrothrix subdominans</name>
    <dbReference type="NCBI Taxonomy" id="2954438"/>
    <lineage>
        <taxon>Bacteria</taxon>
        <taxon>Bacillati</taxon>
        <taxon>Actinomycetota</taxon>
        <taxon>Acidimicrobiia</taxon>
        <taxon>Acidimicrobiales</taxon>
        <taxon>Microthrixaceae</taxon>
        <taxon>Candidatus Neomicrothrix</taxon>
    </lineage>
</organism>
<accession>A0A936TFL8</accession>
<dbReference type="Proteomes" id="UP000727993">
    <property type="component" value="Unassembled WGS sequence"/>
</dbReference>
<protein>
    <submittedName>
        <fullName evidence="1">Uncharacterized protein</fullName>
    </submittedName>
</protein>
<reference evidence="1 2" key="1">
    <citation type="submission" date="2020-10" db="EMBL/GenBank/DDBJ databases">
        <title>Connecting structure to function with the recovery of over 1000 high-quality activated sludge metagenome-assembled genomes encoding full-length rRNA genes using long-read sequencing.</title>
        <authorList>
            <person name="Singleton C.M."/>
            <person name="Petriglieri F."/>
            <person name="Kristensen J.M."/>
            <person name="Kirkegaard R.H."/>
            <person name="Michaelsen T.Y."/>
            <person name="Andersen M.H."/>
            <person name="Karst S.M."/>
            <person name="Dueholm M.S."/>
            <person name="Nielsen P.H."/>
            <person name="Albertsen M."/>
        </authorList>
    </citation>
    <scope>NUCLEOTIDE SEQUENCE [LARGE SCALE GENOMIC DNA]</scope>
    <source>
        <strain evidence="1">Lyne_18-Q3-R50-59_MAXAC.006</strain>
    </source>
</reference>
<proteinExistence type="predicted"/>
<evidence type="ECO:0000313" key="2">
    <source>
        <dbReference type="Proteomes" id="UP000727993"/>
    </source>
</evidence>
<gene>
    <name evidence="1" type="ORF">IPN02_07860</name>
</gene>
<dbReference type="AlphaFoldDB" id="A0A936TFL8"/>